<evidence type="ECO:0000313" key="8">
    <source>
        <dbReference type="EMBL" id="MBB4050591.1"/>
    </source>
</evidence>
<dbReference type="Proteomes" id="UP000547011">
    <property type="component" value="Unassembled WGS sequence"/>
</dbReference>
<keyword evidence="9" id="KW-1185">Reference proteome</keyword>
<feature type="transmembrane region" description="Helical" evidence="6">
    <location>
        <begin position="469"/>
        <end position="488"/>
    </location>
</feature>
<keyword evidence="5 6" id="KW-0472">Membrane</keyword>
<dbReference type="PANTHER" id="PTHR30619:SF1">
    <property type="entry name" value="RECOMBINATION PROTEIN 2"/>
    <property type="match status" value="1"/>
</dbReference>
<evidence type="ECO:0000256" key="6">
    <source>
        <dbReference type="SAM" id="Phobius"/>
    </source>
</evidence>
<feature type="transmembrane region" description="Helical" evidence="6">
    <location>
        <begin position="495"/>
        <end position="514"/>
    </location>
</feature>
<gene>
    <name evidence="8" type="ORF">GGR20_000209</name>
</gene>
<organism evidence="8 9">
    <name type="scientific">Devosia subaequoris</name>
    <dbReference type="NCBI Taxonomy" id="395930"/>
    <lineage>
        <taxon>Bacteria</taxon>
        <taxon>Pseudomonadati</taxon>
        <taxon>Pseudomonadota</taxon>
        <taxon>Alphaproteobacteria</taxon>
        <taxon>Hyphomicrobiales</taxon>
        <taxon>Devosiaceae</taxon>
        <taxon>Devosia</taxon>
    </lineage>
</organism>
<name>A0A7W6NAE9_9HYPH</name>
<feature type="transmembrane region" description="Helical" evidence="6">
    <location>
        <begin position="387"/>
        <end position="404"/>
    </location>
</feature>
<dbReference type="PANTHER" id="PTHR30619">
    <property type="entry name" value="DNA INTERNALIZATION/COMPETENCE PROTEIN COMEC/REC2"/>
    <property type="match status" value="1"/>
</dbReference>
<feature type="domain" description="ComEC/Rec2-related protein" evidence="7">
    <location>
        <begin position="277"/>
        <end position="553"/>
    </location>
</feature>
<dbReference type="EMBL" id="JACIEW010000001">
    <property type="protein sequence ID" value="MBB4050591.1"/>
    <property type="molecule type" value="Genomic_DNA"/>
</dbReference>
<feature type="transmembrane region" description="Helical" evidence="6">
    <location>
        <begin position="112"/>
        <end position="132"/>
    </location>
</feature>
<comment type="caution">
    <text evidence="8">The sequence shown here is derived from an EMBL/GenBank/DDBJ whole genome shotgun (WGS) entry which is preliminary data.</text>
</comment>
<evidence type="ECO:0000256" key="3">
    <source>
        <dbReference type="ARBA" id="ARBA00022692"/>
    </source>
</evidence>
<evidence type="ECO:0000256" key="1">
    <source>
        <dbReference type="ARBA" id="ARBA00004651"/>
    </source>
</evidence>
<dbReference type="GO" id="GO:0005886">
    <property type="term" value="C:plasma membrane"/>
    <property type="evidence" value="ECO:0007669"/>
    <property type="project" value="UniProtKB-SubCell"/>
</dbReference>
<keyword evidence="2" id="KW-1003">Cell membrane</keyword>
<dbReference type="InterPro" id="IPR004477">
    <property type="entry name" value="ComEC_N"/>
</dbReference>
<evidence type="ECO:0000256" key="4">
    <source>
        <dbReference type="ARBA" id="ARBA00022989"/>
    </source>
</evidence>
<evidence type="ECO:0000259" key="7">
    <source>
        <dbReference type="Pfam" id="PF03772"/>
    </source>
</evidence>
<dbReference type="Pfam" id="PF03772">
    <property type="entry name" value="Competence"/>
    <property type="match status" value="1"/>
</dbReference>
<proteinExistence type="predicted"/>
<feature type="transmembrane region" description="Helical" evidence="6">
    <location>
        <begin position="299"/>
        <end position="320"/>
    </location>
</feature>
<comment type="subcellular location">
    <subcellularLocation>
        <location evidence="1">Cell membrane</location>
        <topology evidence="1">Multi-pass membrane protein</topology>
    </subcellularLocation>
</comment>
<feature type="transmembrane region" description="Helical" evidence="6">
    <location>
        <begin position="410"/>
        <end position="427"/>
    </location>
</feature>
<feature type="transmembrane region" description="Helical" evidence="6">
    <location>
        <begin position="362"/>
        <end position="380"/>
    </location>
</feature>
<evidence type="ECO:0000256" key="5">
    <source>
        <dbReference type="ARBA" id="ARBA00023136"/>
    </source>
</evidence>
<feature type="transmembrane region" description="Helical" evidence="6">
    <location>
        <begin position="83"/>
        <end position="100"/>
    </location>
</feature>
<keyword evidence="4 6" id="KW-1133">Transmembrane helix</keyword>
<evidence type="ECO:0000256" key="2">
    <source>
        <dbReference type="ARBA" id="ARBA00022475"/>
    </source>
</evidence>
<dbReference type="AlphaFoldDB" id="A0A7W6NAE9"/>
<reference evidence="8 9" key="1">
    <citation type="submission" date="2020-08" db="EMBL/GenBank/DDBJ databases">
        <title>Genomic Encyclopedia of Type Strains, Phase IV (KMG-IV): sequencing the most valuable type-strain genomes for metagenomic binning, comparative biology and taxonomic classification.</title>
        <authorList>
            <person name="Goeker M."/>
        </authorList>
    </citation>
    <scope>NUCLEOTIDE SEQUENCE [LARGE SCALE GENOMIC DNA]</scope>
    <source>
        <strain evidence="8 9">DSM 23447</strain>
    </source>
</reference>
<feature type="transmembrane region" description="Helical" evidence="6">
    <location>
        <begin position="534"/>
        <end position="554"/>
    </location>
</feature>
<feature type="transmembrane region" description="Helical" evidence="6">
    <location>
        <begin position="439"/>
        <end position="463"/>
    </location>
</feature>
<feature type="transmembrane region" description="Helical" evidence="6">
    <location>
        <begin position="327"/>
        <end position="350"/>
    </location>
</feature>
<sequence>MSARAGRMGAGQRVLESTSGLAGWFRARGERAGWSASGEPAAAARLRSAIDSAVEKRRLFVLLPFSMIAGLICYAAMPIEPSAYLLAGVAIALAGLVVLSRARHALNGLRGVVQFAAFWLGFCLLPLHGLAFGTPMLAYPAYGTYEAQVDEVLSADANRIRIIASQFVPAENARPVPIRRARIVLPGAAKLAPGDRFRAALRLAPIPGPVLPGAHDGQFHSYFVGVGSYGSTTGTVEVLADGDVWNPTRNVQGWRSAIGNRIDTVLDGATAAIGKAMVVGDQSDITDETRDVMAASGLAHIYSISGLHLSIVAGGIYWLLRLALASFPALVAWPIKQISAAVGIVAAFLYLMLAGGVDNVPAFRSTLMLALIFGAVLAGRQALTMRNVAIAAIIIILIDPASIFRASFQLSFAAVVGLIGIYELPRLRGTPSTGRISRIGGVVAATAWTSLVAGLATLLFSAYHFQQTAPLGVIGNVLALPFVSLIIMPFGVLSVLAMPLGIDGLCLAIMGWGIDRMVDVAELVAAWSQGWTGNPLLAGWTLVVGLIALAWFAFLETRWRLLGPALALPVILAFGFEPRPDILIADTTQAVAIRDGDEMSLVTGRTGSFAVNVWSDHYQTEITAPHPAARCDSLGCILADPAYSVAAVRNAAAFAEDCGRHDLLIARIYPPQFCYAAGQVIGPRELKEGGVHWLVWNAAAGQFDIRPAIENLNRPWRIAPR</sequence>
<accession>A0A7W6NAE9</accession>
<feature type="transmembrane region" description="Helical" evidence="6">
    <location>
        <begin position="59"/>
        <end position="77"/>
    </location>
</feature>
<evidence type="ECO:0000313" key="9">
    <source>
        <dbReference type="Proteomes" id="UP000547011"/>
    </source>
</evidence>
<dbReference type="NCBIfam" id="TIGR00360">
    <property type="entry name" value="ComEC_N-term"/>
    <property type="match status" value="1"/>
</dbReference>
<keyword evidence="3 6" id="KW-0812">Transmembrane</keyword>
<dbReference type="InterPro" id="IPR052159">
    <property type="entry name" value="Competence_DNA_uptake"/>
</dbReference>
<protein>
    <submittedName>
        <fullName evidence="8">Competence protein ComEC</fullName>
    </submittedName>
</protein>